<dbReference type="Gene3D" id="1.10.3360.10">
    <property type="entry name" value="VPA0735-like domain"/>
    <property type="match status" value="1"/>
</dbReference>
<dbReference type="InterPro" id="IPR037049">
    <property type="entry name" value="DUF1214_C_sf"/>
</dbReference>
<dbReference type="PANTHER" id="PTHR36509:SF3">
    <property type="entry name" value="SIGNAL PEPTIDE PROTEIN"/>
    <property type="match status" value="1"/>
</dbReference>
<dbReference type="InterPro" id="IPR010679">
    <property type="entry name" value="DUF1254"/>
</dbReference>
<dbReference type="Gene3D" id="2.60.120.600">
    <property type="entry name" value="Domain of unknown function DUF1214, C-terminal domain"/>
    <property type="match status" value="1"/>
</dbReference>
<name>A0A076EFL1_RHOOP</name>
<evidence type="ECO:0000259" key="2">
    <source>
        <dbReference type="Pfam" id="PF06863"/>
    </source>
</evidence>
<dbReference type="EMBL" id="CP008947">
    <property type="protein sequence ID" value="AII03987.1"/>
    <property type="molecule type" value="Genomic_DNA"/>
</dbReference>
<feature type="domain" description="DUF1254" evidence="2">
    <location>
        <begin position="77"/>
        <end position="189"/>
    </location>
</feature>
<dbReference type="InterPro" id="IPR010621">
    <property type="entry name" value="DUF1214"/>
</dbReference>
<evidence type="ECO:0008006" key="5">
    <source>
        <dbReference type="Google" id="ProtNLM"/>
    </source>
</evidence>
<dbReference type="Pfam" id="PF06742">
    <property type="entry name" value="DUF1214"/>
    <property type="match status" value="1"/>
</dbReference>
<dbReference type="AlphaFoldDB" id="A0A076EFL1"/>
<feature type="domain" description="DUF1214" evidence="1">
    <location>
        <begin position="345"/>
        <end position="452"/>
    </location>
</feature>
<gene>
    <name evidence="3" type="ORF">EP51_04905</name>
</gene>
<sequence length="470" mass="52518">MAEVSTMFDGDRTRFEGGYPTEETIRRAYEDADLVRAIQCYRFFYPTVSLEATWRGNLSGGVVPNKVFALLEGTPQQFVFTPNSDTPYTGLALDLSGGPMVLELPPGPLMGAVNDLNQLWVMDIGLPGPAKAAGGKHLVIPPGYDGVIPDDVYSGRSTTNRVLVLVRALPQGKDVAGAITLMKSVTVYPHEPVAEWTEPTWIDLSRQADLDFTPVRWEDNLQYWQVLHDIIDAEPAYEGYRSQYGELAALGIAKGAPFEPDERMSIILTRAAELGHAQLCVQSFADRRPERTVWEGRHWEWAVLRPENGTFETANYVDLYAREKWFYQAQIESPAMFARSPGAGSLYWLGLRDANGTYLNGSNTYTLTVPQPVPATLFWSITVYDAETRSEIRTEQNRAALRSLFELSDLDPQAPIVLHFGPDSPASEEAGRWIQTLPGQGWFVYFRIYGPDTPAFDGSWQLPDFDKTSQ</sequence>
<evidence type="ECO:0000313" key="3">
    <source>
        <dbReference type="EMBL" id="AII03987.1"/>
    </source>
</evidence>
<reference evidence="3 4" key="1">
    <citation type="submission" date="2014-07" db="EMBL/GenBank/DDBJ databases">
        <title>Genome Sequence of Rhodococcus opacus Strain R7, a Biodegrader of Mono- and Polycyclic Aromatic Hydrocarbons.</title>
        <authorList>
            <person name="Di Gennaro P."/>
            <person name="Zampolli J."/>
            <person name="Presti I."/>
            <person name="Cappelletti M."/>
            <person name="D'Ursi P."/>
            <person name="Orro A."/>
            <person name="Mezzelani A."/>
            <person name="Milanesi L."/>
        </authorList>
    </citation>
    <scope>NUCLEOTIDE SEQUENCE [LARGE SCALE GENOMIC DNA]</scope>
    <source>
        <strain evidence="3 4">R7</strain>
    </source>
</reference>
<dbReference type="SUPFAM" id="SSF160935">
    <property type="entry name" value="VPA0735-like"/>
    <property type="match status" value="1"/>
</dbReference>
<dbReference type="PANTHER" id="PTHR36509">
    <property type="entry name" value="BLL3101 PROTEIN"/>
    <property type="match status" value="1"/>
</dbReference>
<protein>
    <recommendedName>
        <fullName evidence="5">DUF1254 domain-containing protein</fullName>
    </recommendedName>
</protein>
<dbReference type="InterPro" id="IPR037050">
    <property type="entry name" value="DUF1254_sf"/>
</dbReference>
<proteinExistence type="predicted"/>
<dbReference type="eggNOG" id="COG5361">
    <property type="taxonomic scope" value="Bacteria"/>
</dbReference>
<accession>A0A076EFL1</accession>
<dbReference type="Pfam" id="PF06863">
    <property type="entry name" value="DUF1254"/>
    <property type="match status" value="1"/>
</dbReference>
<organism evidence="3 4">
    <name type="scientific">Rhodococcus opacus</name>
    <name type="common">Nocardia opaca</name>
    <dbReference type="NCBI Taxonomy" id="37919"/>
    <lineage>
        <taxon>Bacteria</taxon>
        <taxon>Bacillati</taxon>
        <taxon>Actinomycetota</taxon>
        <taxon>Actinomycetes</taxon>
        <taxon>Mycobacteriales</taxon>
        <taxon>Nocardiaceae</taxon>
        <taxon>Rhodococcus</taxon>
    </lineage>
</organism>
<evidence type="ECO:0000259" key="1">
    <source>
        <dbReference type="Pfam" id="PF06742"/>
    </source>
</evidence>
<evidence type="ECO:0000313" key="4">
    <source>
        <dbReference type="Proteomes" id="UP000028488"/>
    </source>
</evidence>
<dbReference type="Gene3D" id="2.60.40.1610">
    <property type="entry name" value="Domain of unknown function DUF1254"/>
    <property type="match status" value="1"/>
</dbReference>
<dbReference type="Proteomes" id="UP000028488">
    <property type="component" value="Chromosome"/>
</dbReference>